<gene>
    <name evidence="1" type="ORF">J4710_04640</name>
</gene>
<dbReference type="EMBL" id="JAGETT010000020">
    <property type="protein sequence ID" value="MBO1919895.1"/>
    <property type="molecule type" value="Genomic_DNA"/>
</dbReference>
<name>A0A939SJZ1_STAXY</name>
<accession>A0A939SJZ1</accession>
<proteinExistence type="predicted"/>
<protein>
    <submittedName>
        <fullName evidence="1">Uncharacterized protein</fullName>
    </submittedName>
</protein>
<dbReference type="AlphaFoldDB" id="A0A939SJZ1"/>
<organism evidence="1">
    <name type="scientific">Staphylococcus xylosus</name>
    <dbReference type="NCBI Taxonomy" id="1288"/>
    <lineage>
        <taxon>Bacteria</taxon>
        <taxon>Bacillati</taxon>
        <taxon>Bacillota</taxon>
        <taxon>Bacilli</taxon>
        <taxon>Bacillales</taxon>
        <taxon>Staphylococcaceae</taxon>
        <taxon>Staphylococcus</taxon>
    </lineage>
</organism>
<evidence type="ECO:0000313" key="1">
    <source>
        <dbReference type="EMBL" id="MBO1919895.1"/>
    </source>
</evidence>
<comment type="caution">
    <text evidence="1">The sequence shown here is derived from an EMBL/GenBank/DDBJ whole genome shotgun (WGS) entry which is preliminary data.</text>
</comment>
<sequence length="72" mass="8255">MVERFQNLVDRPHKRIFGAAALFSSDSYNPDKIAKVDISNHPEKENLKLLIITGDDMMDLVHNLYRRAADEA</sequence>
<reference evidence="1" key="1">
    <citation type="submission" date="2021-03" db="EMBL/GenBank/DDBJ databases">
        <title>Molecular epidemiology and mechanisms of colistin and carbapenem resistance in Enterobacteriaceae from clinical isolates, the environment and porcine samples in Pretoria, South Africa.</title>
        <authorList>
            <person name="Bogoshi D."/>
            <person name="Mbelle N.M."/>
            <person name="Naidoo V."/>
            <person name="Osei Sekyere J."/>
        </authorList>
    </citation>
    <scope>NUCLEOTIDE SEQUENCE</scope>
    <source>
        <strain evidence="1">ESB009</strain>
    </source>
</reference>